<name>A0A183G9K4_HELPZ</name>
<dbReference type="WBParaSite" id="HPBE_0001862801-mRNA-1">
    <property type="protein sequence ID" value="HPBE_0001862801-mRNA-1"/>
    <property type="gene ID" value="HPBE_0001862801"/>
</dbReference>
<dbReference type="OrthoDB" id="5855041at2759"/>
<reference evidence="3" key="2">
    <citation type="submission" date="2019-09" db="UniProtKB">
        <authorList>
            <consortium name="WormBaseParasite"/>
        </authorList>
    </citation>
    <scope>IDENTIFICATION</scope>
</reference>
<sequence length="288" mass="32830">MRDIWINGANGRWRIVLGADLALRLGTPGDGTRKFANCYRFMKEIIANGLLSVLTEHTLLVDMAKTGKQYYQQPWRYGKAATYAMINGLEPEDFKENAMFENSYNAHREWVGLLTKLVTSQLDIEGDDLVARIRHFQVTTGTCVGNYFQTLQKLKESLEGEGKPKRPIQDGPTGFAAPACAALLEKDGRRRWICTRVAATFRQLGEILKEWSANKIWVLVWPMEKGFKDKDISEILKACERHFEDGGRIITAWPPVVESNVETWKKMAEIWSRMDQAIERRSGCGQLL</sequence>
<keyword evidence="2" id="KW-1185">Reference proteome</keyword>
<dbReference type="EMBL" id="UZAH01030813">
    <property type="protein sequence ID" value="VDP12305.1"/>
    <property type="molecule type" value="Genomic_DNA"/>
</dbReference>
<dbReference type="AlphaFoldDB" id="A0A183G9K4"/>
<accession>A0A3P8C1H6</accession>
<accession>A0A183G9K4</accession>
<evidence type="ECO:0000313" key="1">
    <source>
        <dbReference type="EMBL" id="VDP12305.1"/>
    </source>
</evidence>
<protein>
    <submittedName>
        <fullName evidence="3">Macro domain-containing protein</fullName>
    </submittedName>
</protein>
<reference evidence="1 2" key="1">
    <citation type="submission" date="2018-11" db="EMBL/GenBank/DDBJ databases">
        <authorList>
            <consortium name="Pathogen Informatics"/>
        </authorList>
    </citation>
    <scope>NUCLEOTIDE SEQUENCE [LARGE SCALE GENOMIC DNA]</scope>
</reference>
<evidence type="ECO:0000313" key="3">
    <source>
        <dbReference type="WBParaSite" id="HPBE_0001862801-mRNA-1"/>
    </source>
</evidence>
<gene>
    <name evidence="1" type="ORF">HPBE_LOCUS18627</name>
</gene>
<proteinExistence type="predicted"/>
<evidence type="ECO:0000313" key="2">
    <source>
        <dbReference type="Proteomes" id="UP000050761"/>
    </source>
</evidence>
<dbReference type="Proteomes" id="UP000050761">
    <property type="component" value="Unassembled WGS sequence"/>
</dbReference>
<organism evidence="2 3">
    <name type="scientific">Heligmosomoides polygyrus</name>
    <name type="common">Parasitic roundworm</name>
    <dbReference type="NCBI Taxonomy" id="6339"/>
    <lineage>
        <taxon>Eukaryota</taxon>
        <taxon>Metazoa</taxon>
        <taxon>Ecdysozoa</taxon>
        <taxon>Nematoda</taxon>
        <taxon>Chromadorea</taxon>
        <taxon>Rhabditida</taxon>
        <taxon>Rhabditina</taxon>
        <taxon>Rhabditomorpha</taxon>
        <taxon>Strongyloidea</taxon>
        <taxon>Heligmosomidae</taxon>
        <taxon>Heligmosomoides</taxon>
    </lineage>
</organism>